<accession>A0A0X8P5A7</accession>
<dbReference type="CDD" id="cd06529">
    <property type="entry name" value="S24_LexA-like"/>
    <property type="match status" value="1"/>
</dbReference>
<feature type="domain" description="Peptidase S24/S26A/S26B/S26C" evidence="4">
    <location>
        <begin position="219"/>
        <end position="342"/>
    </location>
</feature>
<dbReference type="PANTHER" id="PTHR40661">
    <property type="match status" value="1"/>
</dbReference>
<gene>
    <name evidence="5" type="ORF">AL504_30620</name>
</gene>
<dbReference type="GO" id="GO:0003677">
    <property type="term" value="F:DNA binding"/>
    <property type="evidence" value="ECO:0007669"/>
    <property type="project" value="UniProtKB-KW"/>
</dbReference>
<protein>
    <submittedName>
        <fullName evidence="5">Phage repressor protein</fullName>
    </submittedName>
</protein>
<keyword evidence="1" id="KW-0805">Transcription regulation</keyword>
<dbReference type="Proteomes" id="UP000060602">
    <property type="component" value="Chromosome"/>
</dbReference>
<keyword evidence="3" id="KW-0804">Transcription</keyword>
<reference evidence="6" key="1">
    <citation type="submission" date="2015-12" db="EMBL/GenBank/DDBJ databases">
        <title>FDA dAtabase for Regulatory Grade micrObial Sequences (FDA-ARGOS): Supporting development and validation of Infectious Disease Dx tests.</title>
        <authorList>
            <person name="Case J."/>
            <person name="Tallon L."/>
            <person name="Sadzewicz L."/>
            <person name="Sengamalay N."/>
            <person name="Ott S."/>
            <person name="Godinez A."/>
            <person name="Nagaraj S."/>
            <person name="Nadendla S."/>
            <person name="Sichtig H."/>
        </authorList>
    </citation>
    <scope>NUCLEOTIDE SEQUENCE [LARGE SCALE GENOMIC DNA]</scope>
    <source>
        <strain evidence="6">FDAARGOS_147</strain>
    </source>
</reference>
<organism evidence="5 6">
    <name type="scientific">Alcaligenes xylosoxydans xylosoxydans</name>
    <name type="common">Achromobacter xylosoxidans</name>
    <dbReference type="NCBI Taxonomy" id="85698"/>
    <lineage>
        <taxon>Bacteria</taxon>
        <taxon>Pseudomonadati</taxon>
        <taxon>Pseudomonadota</taxon>
        <taxon>Betaproteobacteria</taxon>
        <taxon>Burkholderiales</taxon>
        <taxon>Alcaligenaceae</taxon>
        <taxon>Achromobacter</taxon>
    </lineage>
</organism>
<keyword evidence="2" id="KW-0238">DNA-binding</keyword>
<dbReference type="InterPro" id="IPR039418">
    <property type="entry name" value="LexA-like"/>
</dbReference>
<name>A0A0X8P5A7_ALCXX</name>
<evidence type="ECO:0000259" key="4">
    <source>
        <dbReference type="Pfam" id="PF00717"/>
    </source>
</evidence>
<evidence type="ECO:0000256" key="3">
    <source>
        <dbReference type="ARBA" id="ARBA00023163"/>
    </source>
</evidence>
<evidence type="ECO:0000256" key="2">
    <source>
        <dbReference type="ARBA" id="ARBA00023125"/>
    </source>
</evidence>
<dbReference type="RefSeq" id="WP_061074199.1">
    <property type="nucleotide sequence ID" value="NZ_CP014060.2"/>
</dbReference>
<dbReference type="Pfam" id="PF00717">
    <property type="entry name" value="Peptidase_S24"/>
    <property type="match status" value="1"/>
</dbReference>
<dbReference type="PANTHER" id="PTHR40661:SF3">
    <property type="entry name" value="FELS-1 PROPHAGE TRANSCRIPTIONAL REGULATOR"/>
    <property type="match status" value="1"/>
</dbReference>
<dbReference type="EMBL" id="CP014060">
    <property type="protein sequence ID" value="AMG39964.1"/>
    <property type="molecule type" value="Genomic_DNA"/>
</dbReference>
<evidence type="ECO:0000313" key="6">
    <source>
        <dbReference type="Proteomes" id="UP000060602"/>
    </source>
</evidence>
<dbReference type="SUPFAM" id="SSF51306">
    <property type="entry name" value="LexA/Signal peptidase"/>
    <property type="match status" value="1"/>
</dbReference>
<dbReference type="InterPro" id="IPR015927">
    <property type="entry name" value="Peptidase_S24_S26A/B/C"/>
</dbReference>
<sequence length="362" mass="38912">MNEVELNEFRMGRLSAAVDHVSKGNKTDFGRRLGYKDGAFVRQMLSGIRPVTEKTVWAIEAMPGMKGWFDVEGVEAPAAPASQDIDWPFKTIAAADVRALPATQLTALEGALALAIAQLKIGLSVSPPPSPAPASIIPLRAHKPGGLVDMDAADDPFPMRIQGLPDAPWEGGKTTKQIQRERAARPFSVAKDVIANVGPGEPHAANDKFEKVPELADVRLAAGDGIENDSELATGMIQFRSSFLRSVGADKGRGRVVYAKGDSMEPVIKDGAALLMVPNESLTLRDVAAGGVYAINYDGKMLVKTVARDKLTGRWVARSFNPSYADIPLENGHPVRVLGEVVWAGARLRNDETAHWFRSAST</sequence>
<evidence type="ECO:0000313" key="5">
    <source>
        <dbReference type="EMBL" id="AMG39964.1"/>
    </source>
</evidence>
<evidence type="ECO:0000256" key="1">
    <source>
        <dbReference type="ARBA" id="ARBA00023015"/>
    </source>
</evidence>
<dbReference type="AlphaFoldDB" id="A0A0X8P5A7"/>
<proteinExistence type="predicted"/>
<dbReference type="InterPro" id="IPR036286">
    <property type="entry name" value="LexA/Signal_pep-like_sf"/>
</dbReference>
<dbReference type="Gene3D" id="2.10.109.10">
    <property type="entry name" value="Umud Fragment, subunit A"/>
    <property type="match status" value="1"/>
</dbReference>